<dbReference type="InterPro" id="IPR013446">
    <property type="entry name" value="G1P_cyt_trans-like"/>
</dbReference>
<dbReference type="NCBIfam" id="TIGR02623">
    <property type="entry name" value="G1P_cyt_trans"/>
    <property type="match status" value="1"/>
</dbReference>
<dbReference type="AlphaFoldDB" id="A0A0D2G7F2"/>
<dbReference type="InterPro" id="IPR005835">
    <property type="entry name" value="NTP_transferase_dom"/>
</dbReference>
<dbReference type="Pfam" id="PF00483">
    <property type="entry name" value="NTP_transferase"/>
    <property type="match status" value="1"/>
</dbReference>
<dbReference type="GO" id="GO:0009243">
    <property type="term" value="P:O antigen biosynthetic process"/>
    <property type="evidence" value="ECO:0007669"/>
    <property type="project" value="InterPro"/>
</dbReference>
<dbReference type="GO" id="GO:0047343">
    <property type="term" value="F:glucose-1-phosphate cytidylyltransferase activity"/>
    <property type="evidence" value="ECO:0007669"/>
    <property type="project" value="InterPro"/>
</dbReference>
<feature type="domain" description="Nucleotidyl transferase" evidence="1">
    <location>
        <begin position="2"/>
        <end position="230"/>
    </location>
</feature>
<dbReference type="STRING" id="1429043.X474_27075"/>
<dbReference type="PATRIC" id="fig|1429043.3.peg.5738"/>
<gene>
    <name evidence="2" type="ORF">X474_27075</name>
</gene>
<evidence type="ECO:0000313" key="3">
    <source>
        <dbReference type="Proteomes" id="UP000032233"/>
    </source>
</evidence>
<keyword evidence="2" id="KW-0548">Nucleotidyltransferase</keyword>
<organism evidence="2 3">
    <name type="scientific">Dethiosulfatarculus sandiegensis</name>
    <dbReference type="NCBI Taxonomy" id="1429043"/>
    <lineage>
        <taxon>Bacteria</taxon>
        <taxon>Pseudomonadati</taxon>
        <taxon>Thermodesulfobacteriota</taxon>
        <taxon>Desulfarculia</taxon>
        <taxon>Desulfarculales</taxon>
        <taxon>Desulfarculaceae</taxon>
        <taxon>Dethiosulfatarculus</taxon>
    </lineage>
</organism>
<accession>A0A0D2G7F2</accession>
<name>A0A0D2G7F2_9BACT</name>
<dbReference type="SUPFAM" id="SSF53448">
    <property type="entry name" value="Nucleotide-diphospho-sugar transferases"/>
    <property type="match status" value="1"/>
</dbReference>
<dbReference type="Gene3D" id="3.90.550.10">
    <property type="entry name" value="Spore Coat Polysaccharide Biosynthesis Protein SpsA, Chain A"/>
    <property type="match status" value="1"/>
</dbReference>
<dbReference type="EMBL" id="AZAC01000078">
    <property type="protein sequence ID" value="KIX10892.1"/>
    <property type="molecule type" value="Genomic_DNA"/>
</dbReference>
<dbReference type="RefSeq" id="WP_044352696.1">
    <property type="nucleotide sequence ID" value="NZ_AZAC01000078.1"/>
</dbReference>
<keyword evidence="3" id="KW-1185">Reference proteome</keyword>
<dbReference type="InParanoid" id="A0A0D2G7F2"/>
<reference evidence="2 3" key="1">
    <citation type="submission" date="2013-11" db="EMBL/GenBank/DDBJ databases">
        <title>Metagenomic analysis of a methanogenic consortium involved in long chain n-alkane degradation.</title>
        <authorList>
            <person name="Davidova I.A."/>
            <person name="Callaghan A.V."/>
            <person name="Wawrik B."/>
            <person name="Pruitt S."/>
            <person name="Marks C."/>
            <person name="Duncan K.E."/>
            <person name="Suflita J.M."/>
        </authorList>
    </citation>
    <scope>NUCLEOTIDE SEQUENCE [LARGE SCALE GENOMIC DNA]</scope>
    <source>
        <strain evidence="2 3">SPR</strain>
    </source>
</reference>
<proteinExistence type="predicted"/>
<dbReference type="OrthoDB" id="9788272at2"/>
<dbReference type="Proteomes" id="UP000032233">
    <property type="component" value="Unassembled WGS sequence"/>
</dbReference>
<dbReference type="PANTHER" id="PTHR47183">
    <property type="entry name" value="GLUCOSE-1-PHOSPHATE CYTIDYLYLTRANSFERASE-RELATED"/>
    <property type="match status" value="1"/>
</dbReference>
<evidence type="ECO:0000259" key="1">
    <source>
        <dbReference type="Pfam" id="PF00483"/>
    </source>
</evidence>
<keyword evidence="2" id="KW-0808">Transferase</keyword>
<dbReference type="PANTHER" id="PTHR47183:SF1">
    <property type="entry name" value="GLUCOSE-1-PHOSPHATE CYTIDYLYLTRANSFERASE"/>
    <property type="match status" value="1"/>
</dbReference>
<dbReference type="InterPro" id="IPR046981">
    <property type="entry name" value="G1P_cyt_trans"/>
</dbReference>
<dbReference type="CDD" id="cd02524">
    <property type="entry name" value="G1P_cytidylyltransferase"/>
    <property type="match status" value="1"/>
</dbReference>
<evidence type="ECO:0000313" key="2">
    <source>
        <dbReference type="EMBL" id="KIX10892.1"/>
    </source>
</evidence>
<protein>
    <submittedName>
        <fullName evidence="2">Glucose-1-phosphate cytidylyltransferase</fullName>
    </submittedName>
</protein>
<sequence length="256" mass="29048">MKVVILAGGMGSRLGEETDIKPKPMVQIGTRPILWHIMKIYSAQGFNDFLILLGYKGYYIKEYFSNYFLHQSDITIDLVSNSLEVHKTEAEPWRITLVDTGLSTMTGGRIKKAKPYLEDETFMLTYGDGVSNIDLNALLAHHKSHNGAMTLTSVQPTGRFGALTIEDDHRITDFQEKPEGDGAWVNGGFFVCEPKVFDYIEGDATSFEAAPLENLARDGELYSFKHKGFWKCMDTLRDKNDLCDMWNQGQAQWKIW</sequence>
<dbReference type="InterPro" id="IPR029044">
    <property type="entry name" value="Nucleotide-diphossugar_trans"/>
</dbReference>
<comment type="caution">
    <text evidence="2">The sequence shown here is derived from an EMBL/GenBank/DDBJ whole genome shotgun (WGS) entry which is preliminary data.</text>
</comment>